<dbReference type="AlphaFoldDB" id="A0A4R4WIU7"/>
<feature type="transmembrane region" description="Helical" evidence="1">
    <location>
        <begin position="119"/>
        <end position="148"/>
    </location>
</feature>
<proteinExistence type="predicted"/>
<feature type="transmembrane region" description="Helical" evidence="1">
    <location>
        <begin position="89"/>
        <end position="107"/>
    </location>
</feature>
<dbReference type="Proteomes" id="UP000294543">
    <property type="component" value="Unassembled WGS sequence"/>
</dbReference>
<comment type="caution">
    <text evidence="2">The sequence shown here is derived from an EMBL/GenBank/DDBJ whole genome shotgun (WGS) entry which is preliminary data.</text>
</comment>
<evidence type="ECO:0000313" key="2">
    <source>
        <dbReference type="EMBL" id="TDD19118.1"/>
    </source>
</evidence>
<accession>A0A4R4WIU7</accession>
<sequence length="154" mass="15688">MADTASPSGRGLLAAAAGCALAVPVTVWWLVGDLSASVPPGTALDHVISPPAIGPWAERAIGAGALLVTGVTSVLLVRASRRRRFDRRWWAALIPVLVAGAIAGAGWRVVTAGTVGANIGAGLTLMLGGALVALLLLWAAGWSARLLLARRTTR</sequence>
<protein>
    <submittedName>
        <fullName evidence="2">Uncharacterized protein</fullName>
    </submittedName>
</protein>
<keyword evidence="1" id="KW-0472">Membrane</keyword>
<name>A0A4R4WIU7_9ACTN</name>
<organism evidence="2 3">
    <name type="scientific">Nonomuraea diastatica</name>
    <dbReference type="NCBI Taxonomy" id="1848329"/>
    <lineage>
        <taxon>Bacteria</taxon>
        <taxon>Bacillati</taxon>
        <taxon>Actinomycetota</taxon>
        <taxon>Actinomycetes</taxon>
        <taxon>Streptosporangiales</taxon>
        <taxon>Streptosporangiaceae</taxon>
        <taxon>Nonomuraea</taxon>
    </lineage>
</organism>
<feature type="transmembrane region" description="Helical" evidence="1">
    <location>
        <begin position="12"/>
        <end position="31"/>
    </location>
</feature>
<gene>
    <name evidence="2" type="ORF">E1294_22195</name>
</gene>
<dbReference type="OrthoDB" id="3217462at2"/>
<keyword evidence="3" id="KW-1185">Reference proteome</keyword>
<evidence type="ECO:0000256" key="1">
    <source>
        <dbReference type="SAM" id="Phobius"/>
    </source>
</evidence>
<dbReference type="RefSeq" id="WP_132511052.1">
    <property type="nucleotide sequence ID" value="NZ_SMKP01000062.1"/>
</dbReference>
<dbReference type="EMBL" id="SMKP01000062">
    <property type="protein sequence ID" value="TDD19118.1"/>
    <property type="molecule type" value="Genomic_DNA"/>
</dbReference>
<feature type="transmembrane region" description="Helical" evidence="1">
    <location>
        <begin position="60"/>
        <end position="77"/>
    </location>
</feature>
<keyword evidence="1" id="KW-1133">Transmembrane helix</keyword>
<reference evidence="2 3" key="1">
    <citation type="submission" date="2019-03" db="EMBL/GenBank/DDBJ databases">
        <title>Draft genome sequences of novel Actinobacteria.</title>
        <authorList>
            <person name="Sahin N."/>
            <person name="Ay H."/>
            <person name="Saygin H."/>
        </authorList>
    </citation>
    <scope>NUCLEOTIDE SEQUENCE [LARGE SCALE GENOMIC DNA]</scope>
    <source>
        <strain evidence="2 3">KC712</strain>
    </source>
</reference>
<keyword evidence="1" id="KW-0812">Transmembrane</keyword>
<evidence type="ECO:0000313" key="3">
    <source>
        <dbReference type="Proteomes" id="UP000294543"/>
    </source>
</evidence>